<keyword evidence="1" id="KW-0732">Signal</keyword>
<feature type="chain" id="PRO_5042978306" evidence="1">
    <location>
        <begin position="21"/>
        <end position="351"/>
    </location>
</feature>
<dbReference type="AlphaFoldDB" id="A0AAN8MHA8"/>
<accession>A0AAN8MHA8</accession>
<name>A0AAN8MHA8_9PEZI</name>
<feature type="signal peptide" evidence="1">
    <location>
        <begin position="1"/>
        <end position="20"/>
    </location>
</feature>
<gene>
    <name evidence="2" type="ORF">TWF718_002148</name>
</gene>
<sequence length="351" mass="40188">MQFSILASIFALALCQLVFASKQEDIHIKSRRVALARRSTDSVYTHRAVDEYVEGLFRNSEHSLKYLRYMNEAQYRLTPTKKFSRSGTKPVGSRCRLVTVKDSFTGSHDDRIYFRAFGGDYRRRSGPAGFAGYEKKFRDGSQCFPFDYKLTVILDMNTNFDSYSLSKFEKIQKDKSLQPISVSIAGRKVRAKLTENGLTGTYKVVEGYEIQLLTPPKVSVERFKEILKELKSRYATLTDLIDAWTCKAQLSDKSAVYYTLFLREEKDAALFKFGPIVPQLATFPEKIADTIKQFSPDFDAEIDDFVNEMKNRFQKTKELMESFGGSESTLDDFAARSVQCDKARRLIPGEK</sequence>
<reference evidence="2 3" key="1">
    <citation type="submission" date="2019-10" db="EMBL/GenBank/DDBJ databases">
        <authorList>
            <person name="Palmer J.M."/>
        </authorList>
    </citation>
    <scope>NUCLEOTIDE SEQUENCE [LARGE SCALE GENOMIC DNA]</scope>
    <source>
        <strain evidence="2 3">TWF718</strain>
    </source>
</reference>
<comment type="caution">
    <text evidence="2">The sequence shown here is derived from an EMBL/GenBank/DDBJ whole genome shotgun (WGS) entry which is preliminary data.</text>
</comment>
<evidence type="ECO:0000313" key="3">
    <source>
        <dbReference type="Proteomes" id="UP001313282"/>
    </source>
</evidence>
<evidence type="ECO:0000256" key="1">
    <source>
        <dbReference type="SAM" id="SignalP"/>
    </source>
</evidence>
<dbReference type="EMBL" id="JAVHNR010000010">
    <property type="protein sequence ID" value="KAK6331599.1"/>
    <property type="molecule type" value="Genomic_DNA"/>
</dbReference>
<keyword evidence="3" id="KW-1185">Reference proteome</keyword>
<dbReference type="Proteomes" id="UP001313282">
    <property type="component" value="Unassembled WGS sequence"/>
</dbReference>
<proteinExistence type="predicted"/>
<protein>
    <submittedName>
        <fullName evidence="2">Uncharacterized protein</fullName>
    </submittedName>
</protein>
<evidence type="ECO:0000313" key="2">
    <source>
        <dbReference type="EMBL" id="KAK6331599.1"/>
    </source>
</evidence>
<organism evidence="2 3">
    <name type="scientific">Orbilia javanica</name>
    <dbReference type="NCBI Taxonomy" id="47235"/>
    <lineage>
        <taxon>Eukaryota</taxon>
        <taxon>Fungi</taxon>
        <taxon>Dikarya</taxon>
        <taxon>Ascomycota</taxon>
        <taxon>Pezizomycotina</taxon>
        <taxon>Orbiliomycetes</taxon>
        <taxon>Orbiliales</taxon>
        <taxon>Orbiliaceae</taxon>
        <taxon>Orbilia</taxon>
    </lineage>
</organism>